<reference evidence="3 4" key="1">
    <citation type="journal article" date="2024" name="J Genomics">
        <title>Draft genome sequencing and assembly of Favolaschia claudopus CIRM-BRFM 2984 isolated from oak limbs.</title>
        <authorList>
            <person name="Navarro D."/>
            <person name="Drula E."/>
            <person name="Chaduli D."/>
            <person name="Cazenave R."/>
            <person name="Ahrendt S."/>
            <person name="Wang J."/>
            <person name="Lipzen A."/>
            <person name="Daum C."/>
            <person name="Barry K."/>
            <person name="Grigoriev I.V."/>
            <person name="Favel A."/>
            <person name="Rosso M.N."/>
            <person name="Martin F."/>
        </authorList>
    </citation>
    <scope>NUCLEOTIDE SEQUENCE [LARGE SCALE GENOMIC DNA]</scope>
    <source>
        <strain evidence="3 4">CIRM-BRFM 2984</strain>
    </source>
</reference>
<name>A0AAW0CI97_9AGAR</name>
<feature type="transmembrane region" description="Helical" evidence="2">
    <location>
        <begin position="204"/>
        <end position="228"/>
    </location>
</feature>
<dbReference type="AlphaFoldDB" id="A0AAW0CI97"/>
<dbReference type="Gene3D" id="2.60.120.260">
    <property type="entry name" value="Galactose-binding domain-like"/>
    <property type="match status" value="1"/>
</dbReference>
<gene>
    <name evidence="3" type="ORF">R3P38DRAFT_546367</name>
</gene>
<evidence type="ECO:0000256" key="2">
    <source>
        <dbReference type="SAM" id="Phobius"/>
    </source>
</evidence>
<proteinExistence type="predicted"/>
<sequence>MSSPSSTSAPTNHTIDDTSPLVQYNNTANDLSGVFVSCPSEEQILPFKDNTCRIAGQASNVFDFSKLQNGTMTVFWGTITVPFSGHSVYVYFANQDDVKCEILLDNVKVGDYIQFGGASGAASRSIVGYSNTTLNDGPHELKVTNINNDRQDTSVINFDGIEFTTGGAVSVSSASQSSSSTGTISSPRPSITPPSASTKSSPPIGAIVGATVGCILLILFLLFLLLFLRKRRRRASFFSSPAAAEIPANSLSPAMDDWHNTTTTISPFDPSHLNSNANTTSSATITPFPLPLPMDEEKKGSSSSTLDLRNATTISSPTASSPSSPPLPQTHSAAAVPNQTDPSQQLLAERLDIIEARFREFENRSRDRGEDGGRSGGGTLAVPPPAYEQ</sequence>
<dbReference type="Proteomes" id="UP001362999">
    <property type="component" value="Unassembled WGS sequence"/>
</dbReference>
<evidence type="ECO:0000256" key="1">
    <source>
        <dbReference type="SAM" id="MobiDB-lite"/>
    </source>
</evidence>
<keyword evidence="2" id="KW-0812">Transmembrane</keyword>
<organism evidence="3 4">
    <name type="scientific">Favolaschia claudopus</name>
    <dbReference type="NCBI Taxonomy" id="2862362"/>
    <lineage>
        <taxon>Eukaryota</taxon>
        <taxon>Fungi</taxon>
        <taxon>Dikarya</taxon>
        <taxon>Basidiomycota</taxon>
        <taxon>Agaricomycotina</taxon>
        <taxon>Agaricomycetes</taxon>
        <taxon>Agaricomycetidae</taxon>
        <taxon>Agaricales</taxon>
        <taxon>Marasmiineae</taxon>
        <taxon>Mycenaceae</taxon>
        <taxon>Favolaschia</taxon>
    </lineage>
</organism>
<keyword evidence="2" id="KW-1133">Transmembrane helix</keyword>
<comment type="caution">
    <text evidence="3">The sequence shown here is derived from an EMBL/GenBank/DDBJ whole genome shotgun (WGS) entry which is preliminary data.</text>
</comment>
<feature type="compositionally biased region" description="Low complexity" evidence="1">
    <location>
        <begin position="274"/>
        <end position="284"/>
    </location>
</feature>
<keyword evidence="2" id="KW-0472">Membrane</keyword>
<feature type="compositionally biased region" description="Polar residues" evidence="1">
    <location>
        <begin position="337"/>
        <end position="346"/>
    </location>
</feature>
<keyword evidence="4" id="KW-1185">Reference proteome</keyword>
<feature type="region of interest" description="Disordered" evidence="1">
    <location>
        <begin position="173"/>
        <end position="201"/>
    </location>
</feature>
<evidence type="ECO:0000313" key="4">
    <source>
        <dbReference type="Proteomes" id="UP001362999"/>
    </source>
</evidence>
<feature type="region of interest" description="Disordered" evidence="1">
    <location>
        <begin position="262"/>
        <end position="347"/>
    </location>
</feature>
<feature type="region of interest" description="Disordered" evidence="1">
    <location>
        <begin position="359"/>
        <end position="389"/>
    </location>
</feature>
<dbReference type="EMBL" id="JAWWNJ010000017">
    <property type="protein sequence ID" value="KAK7038506.1"/>
    <property type="molecule type" value="Genomic_DNA"/>
</dbReference>
<evidence type="ECO:0000313" key="3">
    <source>
        <dbReference type="EMBL" id="KAK7038506.1"/>
    </source>
</evidence>
<feature type="compositionally biased region" description="Basic and acidic residues" evidence="1">
    <location>
        <begin position="359"/>
        <end position="373"/>
    </location>
</feature>
<accession>A0AAW0CI97</accession>
<feature type="compositionally biased region" description="Low complexity" evidence="1">
    <location>
        <begin position="312"/>
        <end position="322"/>
    </location>
</feature>
<feature type="compositionally biased region" description="Polar residues" evidence="1">
    <location>
        <begin position="301"/>
        <end position="311"/>
    </location>
</feature>
<protein>
    <submittedName>
        <fullName evidence="3">Uncharacterized protein</fullName>
    </submittedName>
</protein>